<keyword evidence="4 7" id="KW-0472">Membrane</keyword>
<gene>
    <name evidence="10" type="ORF">VSP0166_LOCUS12196</name>
</gene>
<evidence type="ECO:0000259" key="9">
    <source>
        <dbReference type="Pfam" id="PF12821"/>
    </source>
</evidence>
<accession>A0A7S4IGF6</accession>
<proteinExistence type="inferred from homology"/>
<dbReference type="PANTHER" id="PTHR31082">
    <property type="entry name" value="PHEROMONE-REGULATED MEMBRANE PROTEIN 10"/>
    <property type="match status" value="1"/>
</dbReference>
<evidence type="ECO:0000313" key="10">
    <source>
        <dbReference type="EMBL" id="CAE2228669.1"/>
    </source>
</evidence>
<sequence>MAIMIHNLIHPINIFRVAVAGIVQSIPGMTLTQAFIEISSGHLVSGSSRALFALIKLLSIAYGIIMGAAVWNYIYTVEIHDNTPVHIGFFPLFVTLAAIGFCIDLQVPVIHWWIAIVTVTIAAAVSEWIAPLTNDLIAPLIGGLLVTMTSNLYSKIFPPHVAIMPTIAGIIMLVPGGYGLRGMFALAIDGDTEGGIAVVFTMLLIATELSISVILGNIILPPQGRDKGVFQIPDYISVGYIKRKMNKLRGIDESVGVEVTKTLSDLDEEASEEHLDNPFFMSQSEGL</sequence>
<dbReference type="InterPro" id="IPR010619">
    <property type="entry name" value="ThrE-like_N"/>
</dbReference>
<comment type="subcellular location">
    <subcellularLocation>
        <location evidence="1">Membrane</location>
        <topology evidence="1">Multi-pass membrane protein</topology>
    </subcellularLocation>
</comment>
<feature type="transmembrane region" description="Helical" evidence="7">
    <location>
        <begin position="136"/>
        <end position="154"/>
    </location>
</feature>
<dbReference type="GO" id="GO:0022857">
    <property type="term" value="F:transmembrane transporter activity"/>
    <property type="evidence" value="ECO:0007669"/>
    <property type="project" value="InterPro"/>
</dbReference>
<comment type="similarity">
    <text evidence="5">Belongs to the ThrE exporter (TC 2.A.79) family.</text>
</comment>
<reference evidence="10" key="1">
    <citation type="submission" date="2021-01" db="EMBL/GenBank/DDBJ databases">
        <authorList>
            <person name="Corre E."/>
            <person name="Pelletier E."/>
            <person name="Niang G."/>
            <person name="Scheremetjew M."/>
            <person name="Finn R."/>
            <person name="Kale V."/>
            <person name="Holt S."/>
            <person name="Cochrane G."/>
            <person name="Meng A."/>
            <person name="Brown T."/>
            <person name="Cohen L."/>
        </authorList>
    </citation>
    <scope>NUCLEOTIDE SEQUENCE</scope>
    <source>
        <strain evidence="10">DIVA3 518/3/11/1/6</strain>
    </source>
</reference>
<evidence type="ECO:0000259" key="8">
    <source>
        <dbReference type="Pfam" id="PF06738"/>
    </source>
</evidence>
<evidence type="ECO:0000256" key="4">
    <source>
        <dbReference type="ARBA" id="ARBA00023136"/>
    </source>
</evidence>
<dbReference type="Pfam" id="PF06738">
    <property type="entry name" value="ThrE"/>
    <property type="match status" value="1"/>
</dbReference>
<dbReference type="AlphaFoldDB" id="A0A7S4IGF6"/>
<feature type="domain" description="Threonine/Serine exporter ThrE" evidence="9">
    <location>
        <begin position="92"/>
        <end position="218"/>
    </location>
</feature>
<dbReference type="PANTHER" id="PTHR31082:SF4">
    <property type="entry name" value="PHEROMONE-REGULATED MEMBRANE PROTEIN 10"/>
    <property type="match status" value="1"/>
</dbReference>
<dbReference type="GO" id="GO:0016020">
    <property type="term" value="C:membrane"/>
    <property type="evidence" value="ECO:0007669"/>
    <property type="project" value="UniProtKB-SubCell"/>
</dbReference>
<dbReference type="InterPro" id="IPR051361">
    <property type="entry name" value="ThrE/Ser_Exporter"/>
</dbReference>
<keyword evidence="2 7" id="KW-0812">Transmembrane</keyword>
<feature type="transmembrane region" description="Helical" evidence="7">
    <location>
        <begin position="110"/>
        <end position="130"/>
    </location>
</feature>
<feature type="region of interest" description="Disordered" evidence="6">
    <location>
        <begin position="267"/>
        <end position="287"/>
    </location>
</feature>
<dbReference type="EMBL" id="HBKP01017212">
    <property type="protein sequence ID" value="CAE2228669.1"/>
    <property type="molecule type" value="Transcribed_RNA"/>
</dbReference>
<feature type="transmembrane region" description="Helical" evidence="7">
    <location>
        <begin position="194"/>
        <end position="220"/>
    </location>
</feature>
<evidence type="ECO:0000256" key="6">
    <source>
        <dbReference type="SAM" id="MobiDB-lite"/>
    </source>
</evidence>
<keyword evidence="3 7" id="KW-1133">Transmembrane helix</keyword>
<evidence type="ECO:0000256" key="5">
    <source>
        <dbReference type="ARBA" id="ARBA00034125"/>
    </source>
</evidence>
<feature type="transmembrane region" description="Helical" evidence="7">
    <location>
        <begin position="166"/>
        <end position="188"/>
    </location>
</feature>
<feature type="domain" description="Threonine/serine exporter-like N-terminal" evidence="8">
    <location>
        <begin position="5"/>
        <end position="70"/>
    </location>
</feature>
<evidence type="ECO:0000256" key="1">
    <source>
        <dbReference type="ARBA" id="ARBA00004141"/>
    </source>
</evidence>
<protein>
    <submittedName>
        <fullName evidence="10">Uncharacterized protein</fullName>
    </submittedName>
</protein>
<evidence type="ECO:0000256" key="3">
    <source>
        <dbReference type="ARBA" id="ARBA00022989"/>
    </source>
</evidence>
<feature type="transmembrane region" description="Helical" evidence="7">
    <location>
        <begin position="50"/>
        <end position="74"/>
    </location>
</feature>
<name>A0A7S4IGF6_9EUKA</name>
<organism evidence="10">
    <name type="scientific">Vannella robusta</name>
    <dbReference type="NCBI Taxonomy" id="1487602"/>
    <lineage>
        <taxon>Eukaryota</taxon>
        <taxon>Amoebozoa</taxon>
        <taxon>Discosea</taxon>
        <taxon>Flabellinia</taxon>
        <taxon>Vannellidae</taxon>
        <taxon>Vannella</taxon>
    </lineage>
</organism>
<evidence type="ECO:0000256" key="2">
    <source>
        <dbReference type="ARBA" id="ARBA00022692"/>
    </source>
</evidence>
<dbReference type="Pfam" id="PF12821">
    <property type="entry name" value="ThrE_2"/>
    <property type="match status" value="1"/>
</dbReference>
<evidence type="ECO:0000256" key="7">
    <source>
        <dbReference type="SAM" id="Phobius"/>
    </source>
</evidence>
<dbReference type="InterPro" id="IPR024528">
    <property type="entry name" value="ThrE_2"/>
</dbReference>
<feature type="transmembrane region" description="Helical" evidence="7">
    <location>
        <begin position="86"/>
        <end position="103"/>
    </location>
</feature>